<evidence type="ECO:0000313" key="6">
    <source>
        <dbReference type="EMBL" id="TCN27892.1"/>
    </source>
</evidence>
<feature type="binding site" evidence="5">
    <location>
        <position position="122"/>
    </location>
    <ligand>
        <name>pyridoxal 5'-phosphate</name>
        <dbReference type="ChEBI" id="CHEBI:597326"/>
    </ligand>
</feature>
<feature type="modified residue" description="N6-(pyridoxal phosphate)lysine" evidence="5">
    <location>
        <position position="236"/>
    </location>
</feature>
<dbReference type="GO" id="GO:0042802">
    <property type="term" value="F:identical protein binding"/>
    <property type="evidence" value="ECO:0007669"/>
    <property type="project" value="TreeGrafter"/>
</dbReference>
<keyword evidence="5" id="KW-0963">Cytoplasm</keyword>
<dbReference type="GO" id="GO:0003992">
    <property type="term" value="F:N2-acetyl-L-ornithine:2-oxoglutarate 5-aminotransferase activity"/>
    <property type="evidence" value="ECO:0007669"/>
    <property type="project" value="UniProtKB-UniRule"/>
</dbReference>
<protein>
    <recommendedName>
        <fullName evidence="5">Acetylornithine aminotransferase</fullName>
        <shortName evidence="5">ACOAT</shortName>
        <ecNumber evidence="5">2.6.1.11</ecNumber>
    </recommendedName>
</protein>
<feature type="binding site" evidence="5">
    <location>
        <begin position="95"/>
        <end position="96"/>
    </location>
    <ligand>
        <name>pyridoxal 5'-phosphate</name>
        <dbReference type="ChEBI" id="CHEBI:597326"/>
    </ligand>
</feature>
<feature type="binding site" evidence="5">
    <location>
        <begin position="207"/>
        <end position="210"/>
    </location>
    <ligand>
        <name>pyridoxal 5'-phosphate</name>
        <dbReference type="ChEBI" id="CHEBI:597326"/>
    </ligand>
</feature>
<dbReference type="InterPro" id="IPR004636">
    <property type="entry name" value="AcOrn/SuccOrn_fam"/>
</dbReference>
<gene>
    <name evidence="5" type="primary">argD</name>
    <name evidence="6" type="ORF">EV146_101222</name>
</gene>
<comment type="caution">
    <text evidence="6">The sequence shown here is derived from an EMBL/GenBank/DDBJ whole genome shotgun (WGS) entry which is preliminary data.</text>
</comment>
<dbReference type="GO" id="GO:0006526">
    <property type="term" value="P:L-arginine biosynthetic process"/>
    <property type="evidence" value="ECO:0007669"/>
    <property type="project" value="UniProtKB-UniRule"/>
</dbReference>
<dbReference type="Gene3D" id="3.90.1150.10">
    <property type="entry name" value="Aspartate Aminotransferase, domain 1"/>
    <property type="match status" value="1"/>
</dbReference>
<feature type="binding site" evidence="5">
    <location>
        <position position="265"/>
    </location>
    <ligand>
        <name>pyridoxal 5'-phosphate</name>
        <dbReference type="ChEBI" id="CHEBI:597326"/>
    </ligand>
</feature>
<dbReference type="AlphaFoldDB" id="A0A4R2BMW1"/>
<comment type="similarity">
    <text evidence="5">Belongs to the class-III pyridoxal-phosphate-dependent aminotransferase family. ArgD subfamily.</text>
</comment>
<sequence length="385" mass="41013">MNYLFPTYQRWEVEPVSAKGAYITGTDGKEYLDFTSGIGVCNLGHCPSQVEEAVISQMKKFWHVSNLFPQGIQQRAAKLLAEAAGLDLVFFANSGAEANEAALKLARKATGRPKIISFTKSFHGRTFGSMAATGQDKIKKGFGQMLETFIHLPFNDSKALLNEIGDDTAAVILEVIQGEGGINIAEPEFLETVQKACQEKGALLIIDEIQTGAGRTGKPFAFQHFNLQPDIITVAKGIGNGFPIGAVIGKAELGEAFGPGSHGSTFGGNPIAVAAAEATMETIFNDAFLQEVSALGEYLTAQAEKTLGALETVVEIRGLGLMIGIEVDGNVPDILSDLRSNGFIALPAGESVIRLLPPLNIKQSEIDQALAFLADSLKKLTRTAI</sequence>
<feature type="binding site" evidence="5">
    <location>
        <position position="125"/>
    </location>
    <ligand>
        <name>N(2)-acetyl-L-ornithine</name>
        <dbReference type="ChEBI" id="CHEBI:57805"/>
    </ligand>
</feature>
<dbReference type="NCBIfam" id="NF002325">
    <property type="entry name" value="PRK01278.1"/>
    <property type="match status" value="1"/>
</dbReference>
<dbReference type="NCBIfam" id="TIGR00707">
    <property type="entry name" value="argD"/>
    <property type="match status" value="1"/>
</dbReference>
<comment type="pathway">
    <text evidence="5">Amino-acid biosynthesis; L-arginine biosynthesis; N(2)-acetyl-L-ornithine from L-glutamate: step 4/4.</text>
</comment>
<dbReference type="InterPro" id="IPR050103">
    <property type="entry name" value="Class-III_PLP-dep_AT"/>
</dbReference>
<keyword evidence="4 5" id="KW-0663">Pyridoxal phosphate</keyword>
<accession>A0A4R2BMW1</accession>
<dbReference type="HAMAP" id="MF_01107">
    <property type="entry name" value="ArgD_aminotrans_3"/>
    <property type="match status" value="1"/>
</dbReference>
<proteinExistence type="inferred from homology"/>
<dbReference type="UniPathway" id="UPA00068">
    <property type="reaction ID" value="UER00109"/>
</dbReference>
<comment type="subcellular location">
    <subcellularLocation>
        <location evidence="5">Cytoplasm</location>
    </subcellularLocation>
</comment>
<dbReference type="InterPro" id="IPR049704">
    <property type="entry name" value="Aminotrans_3_PPA_site"/>
</dbReference>
<comment type="subunit">
    <text evidence="5">Homodimer.</text>
</comment>
<dbReference type="PANTHER" id="PTHR11986:SF79">
    <property type="entry name" value="ACETYLORNITHINE AMINOTRANSFERASE, MITOCHONDRIAL"/>
    <property type="match status" value="1"/>
</dbReference>
<evidence type="ECO:0000313" key="7">
    <source>
        <dbReference type="Proteomes" id="UP000295689"/>
    </source>
</evidence>
<keyword evidence="3 5" id="KW-0808">Transferase</keyword>
<comment type="miscellaneous">
    <text evidence="5">May also have succinyldiaminopimelate aminotransferase activity, thus carrying out the corresponding step in lysine biosynthesis.</text>
</comment>
<dbReference type="PROSITE" id="PS00600">
    <property type="entry name" value="AA_TRANSFER_CLASS_3"/>
    <property type="match status" value="1"/>
</dbReference>
<dbReference type="EMBL" id="SLVV01000001">
    <property type="protein sequence ID" value="TCN27892.1"/>
    <property type="molecule type" value="Genomic_DNA"/>
</dbReference>
<dbReference type="FunFam" id="3.40.640.10:FF:000004">
    <property type="entry name" value="Acetylornithine aminotransferase"/>
    <property type="match status" value="1"/>
</dbReference>
<dbReference type="GO" id="GO:0030170">
    <property type="term" value="F:pyridoxal phosphate binding"/>
    <property type="evidence" value="ECO:0007669"/>
    <property type="project" value="InterPro"/>
</dbReference>
<feature type="binding site" evidence="5">
    <location>
        <position position="264"/>
    </location>
    <ligand>
        <name>N(2)-acetyl-L-ornithine</name>
        <dbReference type="ChEBI" id="CHEBI:57805"/>
    </ligand>
</feature>
<evidence type="ECO:0000256" key="2">
    <source>
        <dbReference type="ARBA" id="ARBA00022605"/>
    </source>
</evidence>
<dbReference type="SUPFAM" id="SSF53383">
    <property type="entry name" value="PLP-dependent transferases"/>
    <property type="match status" value="1"/>
</dbReference>
<dbReference type="NCBIfam" id="NF002797">
    <property type="entry name" value="PRK02936.1"/>
    <property type="match status" value="1"/>
</dbReference>
<dbReference type="EC" id="2.6.1.11" evidence="5"/>
<dbReference type="InterPro" id="IPR015422">
    <property type="entry name" value="PyrdxlP-dep_Trfase_small"/>
</dbReference>
<dbReference type="InterPro" id="IPR015421">
    <property type="entry name" value="PyrdxlP-dep_Trfase_major"/>
</dbReference>
<dbReference type="PIRSF" id="PIRSF000521">
    <property type="entry name" value="Transaminase_4ab_Lys_Orn"/>
    <property type="match status" value="1"/>
</dbReference>
<evidence type="ECO:0000256" key="4">
    <source>
        <dbReference type="ARBA" id="ARBA00022898"/>
    </source>
</evidence>
<dbReference type="PANTHER" id="PTHR11986">
    <property type="entry name" value="AMINOTRANSFERASE CLASS III"/>
    <property type="match status" value="1"/>
</dbReference>
<reference evidence="6 7" key="1">
    <citation type="journal article" date="2015" name="Stand. Genomic Sci.">
        <title>Genomic Encyclopedia of Bacterial and Archaeal Type Strains, Phase III: the genomes of soil and plant-associated and newly described type strains.</title>
        <authorList>
            <person name="Whitman W.B."/>
            <person name="Woyke T."/>
            <person name="Klenk H.P."/>
            <person name="Zhou Y."/>
            <person name="Lilburn T.G."/>
            <person name="Beck B.J."/>
            <person name="De Vos P."/>
            <person name="Vandamme P."/>
            <person name="Eisen J.A."/>
            <person name="Garrity G."/>
            <person name="Hugenholtz P."/>
            <person name="Kyrpides N.C."/>
        </authorList>
    </citation>
    <scope>NUCLEOTIDE SEQUENCE [LARGE SCALE GENOMIC DNA]</scope>
    <source>
        <strain evidence="6 7">CV53</strain>
    </source>
</reference>
<name>A0A4R2BMW1_9BACI</name>
<organism evidence="6 7">
    <name type="scientific">Mesobacillus foraminis</name>
    <dbReference type="NCBI Taxonomy" id="279826"/>
    <lineage>
        <taxon>Bacteria</taxon>
        <taxon>Bacillati</taxon>
        <taxon>Bacillota</taxon>
        <taxon>Bacilli</taxon>
        <taxon>Bacillales</taxon>
        <taxon>Bacillaceae</taxon>
        <taxon>Mesobacillus</taxon>
    </lineage>
</organism>
<keyword evidence="5" id="KW-0055">Arginine biosynthesis</keyword>
<dbReference type="RefSeq" id="WP_132000913.1">
    <property type="nucleotide sequence ID" value="NZ_JABUHM010000006.1"/>
</dbReference>
<keyword evidence="1 5" id="KW-0032">Aminotransferase</keyword>
<keyword evidence="2 5" id="KW-0028">Amino-acid biosynthesis</keyword>
<comment type="catalytic activity">
    <reaction evidence="5">
        <text>N(2)-acetyl-L-ornithine + 2-oxoglutarate = N-acetyl-L-glutamate 5-semialdehyde + L-glutamate</text>
        <dbReference type="Rhea" id="RHEA:18049"/>
        <dbReference type="ChEBI" id="CHEBI:16810"/>
        <dbReference type="ChEBI" id="CHEBI:29123"/>
        <dbReference type="ChEBI" id="CHEBI:29985"/>
        <dbReference type="ChEBI" id="CHEBI:57805"/>
        <dbReference type="EC" id="2.6.1.11"/>
    </reaction>
</comment>
<dbReference type="InterPro" id="IPR015424">
    <property type="entry name" value="PyrdxlP-dep_Trfase"/>
</dbReference>
<evidence type="ECO:0000256" key="5">
    <source>
        <dbReference type="HAMAP-Rule" id="MF_01107"/>
    </source>
</evidence>
<evidence type="ECO:0000256" key="3">
    <source>
        <dbReference type="ARBA" id="ARBA00022679"/>
    </source>
</evidence>
<dbReference type="Proteomes" id="UP000295689">
    <property type="component" value="Unassembled WGS sequence"/>
</dbReference>
<dbReference type="GO" id="GO:0005737">
    <property type="term" value="C:cytoplasm"/>
    <property type="evidence" value="ECO:0007669"/>
    <property type="project" value="UniProtKB-SubCell"/>
</dbReference>
<keyword evidence="7" id="KW-1185">Reference proteome</keyword>
<dbReference type="Pfam" id="PF00202">
    <property type="entry name" value="Aminotran_3"/>
    <property type="match status" value="1"/>
</dbReference>
<dbReference type="Gene3D" id="3.40.640.10">
    <property type="entry name" value="Type I PLP-dependent aspartate aminotransferase-like (Major domain)"/>
    <property type="match status" value="1"/>
</dbReference>
<evidence type="ECO:0000256" key="1">
    <source>
        <dbReference type="ARBA" id="ARBA00022576"/>
    </source>
</evidence>
<dbReference type="CDD" id="cd00610">
    <property type="entry name" value="OAT_like"/>
    <property type="match status" value="1"/>
</dbReference>
<comment type="cofactor">
    <cofactor evidence="5">
        <name>pyridoxal 5'-phosphate</name>
        <dbReference type="ChEBI" id="CHEBI:597326"/>
    </cofactor>
    <text evidence="5">Binds 1 pyridoxal phosphate per subunit.</text>
</comment>
<dbReference type="InterPro" id="IPR005814">
    <property type="entry name" value="Aminotrans_3"/>
</dbReference>